<evidence type="ECO:0000259" key="8">
    <source>
        <dbReference type="Pfam" id="PF06738"/>
    </source>
</evidence>
<feature type="transmembrane region" description="Helical" evidence="7">
    <location>
        <begin position="1138"/>
        <end position="1163"/>
    </location>
</feature>
<dbReference type="Pfam" id="PF06738">
    <property type="entry name" value="ThrE"/>
    <property type="match status" value="1"/>
</dbReference>
<dbReference type="InterPro" id="IPR002293">
    <property type="entry name" value="AA/rel_permease1"/>
</dbReference>
<feature type="region of interest" description="Disordered" evidence="6">
    <location>
        <begin position="233"/>
        <end position="277"/>
    </location>
</feature>
<feature type="transmembrane region" description="Helical" evidence="7">
    <location>
        <begin position="1233"/>
        <end position="1253"/>
    </location>
</feature>
<organism evidence="10 11">
    <name type="scientific">Talaromyces atroroseus</name>
    <dbReference type="NCBI Taxonomy" id="1441469"/>
    <lineage>
        <taxon>Eukaryota</taxon>
        <taxon>Fungi</taxon>
        <taxon>Dikarya</taxon>
        <taxon>Ascomycota</taxon>
        <taxon>Pezizomycotina</taxon>
        <taxon>Eurotiomycetes</taxon>
        <taxon>Eurotiomycetidae</taxon>
        <taxon>Eurotiales</taxon>
        <taxon>Trichocomaceae</taxon>
        <taxon>Talaromyces</taxon>
        <taxon>Talaromyces sect. Trachyspermi</taxon>
    </lineage>
</organism>
<dbReference type="Pfam" id="PF13520">
    <property type="entry name" value="AA_permease_2"/>
    <property type="match status" value="1"/>
</dbReference>
<feature type="transmembrane region" description="Helical" evidence="7">
    <location>
        <begin position="1183"/>
        <end position="1212"/>
    </location>
</feature>
<comment type="subcellular location">
    <subcellularLocation>
        <location evidence="1">Membrane</location>
        <topology evidence="1">Multi-pass membrane protein</topology>
    </subcellularLocation>
</comment>
<feature type="transmembrane region" description="Helical" evidence="7">
    <location>
        <begin position="1096"/>
        <end position="1117"/>
    </location>
</feature>
<protein>
    <recommendedName>
        <fullName evidence="12">Choline transport protein</fullName>
    </recommendedName>
</protein>
<dbReference type="PANTHER" id="PTHR31082">
    <property type="entry name" value="PHEROMONE-REGULATED MEMBRANE PROTEIN 10"/>
    <property type="match status" value="1"/>
</dbReference>
<feature type="transmembrane region" description="Helical" evidence="7">
    <location>
        <begin position="506"/>
        <end position="527"/>
    </location>
</feature>
<keyword evidence="2 7" id="KW-0812">Transmembrane</keyword>
<evidence type="ECO:0000256" key="6">
    <source>
        <dbReference type="SAM" id="MobiDB-lite"/>
    </source>
</evidence>
<dbReference type="InterPro" id="IPR051361">
    <property type="entry name" value="ThrE/Ser_Exporter"/>
</dbReference>
<feature type="compositionally biased region" description="Basic and acidic residues" evidence="6">
    <location>
        <begin position="46"/>
        <end position="65"/>
    </location>
</feature>
<dbReference type="GO" id="GO:0022857">
    <property type="term" value="F:transmembrane transporter activity"/>
    <property type="evidence" value="ECO:0007669"/>
    <property type="project" value="InterPro"/>
</dbReference>
<feature type="compositionally biased region" description="Polar residues" evidence="6">
    <location>
        <begin position="233"/>
        <end position="243"/>
    </location>
</feature>
<dbReference type="RefSeq" id="XP_020118476.1">
    <property type="nucleotide sequence ID" value="XM_020268425.1"/>
</dbReference>
<comment type="similarity">
    <text evidence="5">Belongs to the ThrE exporter (TC 2.A.79) family.</text>
</comment>
<accession>A0A225AV93</accession>
<evidence type="ECO:0000256" key="5">
    <source>
        <dbReference type="ARBA" id="ARBA00034125"/>
    </source>
</evidence>
<dbReference type="PANTHER" id="PTHR31082:SF4">
    <property type="entry name" value="PHEROMONE-REGULATED MEMBRANE PROTEIN 10"/>
    <property type="match status" value="1"/>
</dbReference>
<dbReference type="InterPro" id="IPR010619">
    <property type="entry name" value="ThrE-like_N"/>
</dbReference>
<dbReference type="InterPro" id="IPR024528">
    <property type="entry name" value="ThrE_2"/>
</dbReference>
<dbReference type="GO" id="GO:0016020">
    <property type="term" value="C:membrane"/>
    <property type="evidence" value="ECO:0007669"/>
    <property type="project" value="UniProtKB-SubCell"/>
</dbReference>
<dbReference type="EMBL" id="LFMY01000009">
    <property type="protein sequence ID" value="OKL58355.1"/>
    <property type="molecule type" value="Genomic_DNA"/>
</dbReference>
<dbReference type="Gene3D" id="1.20.1740.10">
    <property type="entry name" value="Amino acid/polyamine transporter I"/>
    <property type="match status" value="1"/>
</dbReference>
<feature type="transmembrane region" description="Helical" evidence="7">
    <location>
        <begin position="978"/>
        <end position="1003"/>
    </location>
</feature>
<dbReference type="GeneID" id="31005891"/>
<evidence type="ECO:0000256" key="3">
    <source>
        <dbReference type="ARBA" id="ARBA00022989"/>
    </source>
</evidence>
<dbReference type="Proteomes" id="UP000214365">
    <property type="component" value="Unassembled WGS sequence"/>
</dbReference>
<feature type="transmembrane region" description="Helical" evidence="7">
    <location>
        <begin position="897"/>
        <end position="920"/>
    </location>
</feature>
<keyword evidence="4 7" id="KW-0472">Membrane</keyword>
<feature type="region of interest" description="Disordered" evidence="6">
    <location>
        <begin position="1"/>
        <end position="110"/>
    </location>
</feature>
<feature type="transmembrane region" description="Helical" evidence="7">
    <location>
        <begin position="481"/>
        <end position="499"/>
    </location>
</feature>
<proteinExistence type="inferred from homology"/>
<feature type="transmembrane region" description="Helical" evidence="7">
    <location>
        <begin position="932"/>
        <end position="950"/>
    </location>
</feature>
<feature type="compositionally biased region" description="Low complexity" evidence="6">
    <location>
        <begin position="1317"/>
        <end position="1328"/>
    </location>
</feature>
<feature type="region of interest" description="Disordered" evidence="6">
    <location>
        <begin position="184"/>
        <end position="216"/>
    </location>
</feature>
<feature type="region of interest" description="Disordered" evidence="6">
    <location>
        <begin position="1310"/>
        <end position="1338"/>
    </location>
</feature>
<evidence type="ECO:0000256" key="1">
    <source>
        <dbReference type="ARBA" id="ARBA00004141"/>
    </source>
</evidence>
<sequence>MDGDSGPRPPLSMSGSSTPERLDEGQMTPDRSSVVFPEPGIPPEEIVERLREIRVKFRSREEHMPAPEYPEDPTAQAERDDLPDLEKGDTARSDANDAEGKNPLTRSTTLRDRARQWLVRLGRPEEPGDALTPADITAHWIEDLPPPLADESTAAQPNINIQQHLRHHATRAAQRSLRGVGLHNLRKRRPQHQRTMSSESMASFTGTTSDTDSDAFRQGEGVLSNLLRLQAQSSLSGRSTPGTPGTPDSGAATPRSGATTPKGGASTPRSGSATPIRKIKWYSKHSPNQSTMSLVGAGLHLGTQGAPMAMDDMKKSVASKRRRMMGGKKDKKDLNAHIAARIASIITRQHYLMTLCRAMMRFGAPSHRLEEYMSMTAQVLDIHAQFLYLPGTMIMSFDDLATRTTEVKLVRVSQGVDLARLEDTQNIYKNLVHDKITVDEAIEELDNVINRPPKYPTWLVVLCYGLASVSVGPFAFEARPIDMPITFFLGCLLGMLQLVFSPRSSLYSNVFEVLATILTSFLARAFGSIRNGVVNGTTQYYFCFSSMAQSSIALILPGFLVLSSSLELQSHQIIPGSIRMVYAIIYSLFLGYGITVGTTIYGLMDGDANSNTTCSGELIGNNPYSQRFPFVAIYVIFLVIINQGKWKQVPVMIFIAEAGYIVNYFSNLKLESNPELANTLGAFTIGVLGNLYSRLWHGHAATAILPAIFVLVPSGLASQGSLVSGVQSASEIRASLSGNHTSSSSSSSENSVYSMGYGMIQVAIGITLATNQLTIFLRLVYLRWICWGCCDWPMHAEASYLFLIDYDDRIGYEVIQDRTSQSSKNVQQRISTYRDAHRSANERVSDYLDKKYIYLAGACYSLRGEVPASTCIPRMGALSDDAVLARLGKKQVLKRRFGFWSLFGFAVCELITWETVLALFSEGFENGGPSGLLYGFIIAWSSTLSVYTVISELASMAPIAAGQYYWVYMLSAERYRVFASYIIGWLTSMAWIATVATETLFAGTMLEGLVVLDYPGSYVAANWRGTLLTWAVALVSTLINAVIPSMLPRIEIGTVVFHIAGFVVIVALLWRYTDPLHDARFVFQSSLNEGGWPTQGLSYCVGFLGNVATFVGADASVHLAEEVSDAATTIPRVITSSMLLNGVVGFVMMITLLFCLGDVDAALDSATGFPFMQIFYNSVKSVAGATVMSAIVLLLTWACATGIITSASRMTWAFARDRGTPFARIVSTIDPRTQVPVVAVAVVVIIACLLTLINIGSPTAFNDVISLTITGFYGSYLVPAALLLYHRVKPGHILPYGSVVDGQDVSLDEESAVGPSTTTTTTTQQAKTTTEKDSGSTAVADADEQGRIAFAPTQLVWGPWHVPGWLGILNNAYACVYMVFVIFWSVWPPSTPVSASTMNYSVVVTGGVVIFSIAWYYVRGRKEYRGPLVDKEAIEIIQGSSTVV</sequence>
<gene>
    <name evidence="10" type="ORF">UA08_06135</name>
</gene>
<feature type="transmembrane region" description="Helical" evidence="7">
    <location>
        <begin position="1023"/>
        <end position="1043"/>
    </location>
</feature>
<dbReference type="Pfam" id="PF12821">
    <property type="entry name" value="ThrE_2"/>
    <property type="match status" value="1"/>
</dbReference>
<evidence type="ECO:0000259" key="9">
    <source>
        <dbReference type="Pfam" id="PF12821"/>
    </source>
</evidence>
<evidence type="ECO:0000313" key="11">
    <source>
        <dbReference type="Proteomes" id="UP000214365"/>
    </source>
</evidence>
<feature type="domain" description="Threonine/serine exporter-like N-terminal" evidence="8">
    <location>
        <begin position="351"/>
        <end position="600"/>
    </location>
</feature>
<feature type="compositionally biased region" description="Polar residues" evidence="6">
    <location>
        <begin position="193"/>
        <end position="202"/>
    </location>
</feature>
<name>A0A225AV93_TALAT</name>
<feature type="transmembrane region" description="Helical" evidence="7">
    <location>
        <begin position="1265"/>
        <end position="1285"/>
    </location>
</feature>
<evidence type="ECO:0000256" key="4">
    <source>
        <dbReference type="ARBA" id="ARBA00023136"/>
    </source>
</evidence>
<feature type="compositionally biased region" description="Basic and acidic residues" evidence="6">
    <location>
        <begin position="77"/>
        <end position="100"/>
    </location>
</feature>
<keyword evidence="3 7" id="KW-1133">Transmembrane helix</keyword>
<evidence type="ECO:0000313" key="10">
    <source>
        <dbReference type="EMBL" id="OKL58355.1"/>
    </source>
</evidence>
<evidence type="ECO:0008006" key="12">
    <source>
        <dbReference type="Google" id="ProtNLM"/>
    </source>
</evidence>
<evidence type="ECO:0000256" key="7">
    <source>
        <dbReference type="SAM" id="Phobius"/>
    </source>
</evidence>
<feature type="transmembrane region" description="Helical" evidence="7">
    <location>
        <begin position="583"/>
        <end position="604"/>
    </location>
</feature>
<keyword evidence="11" id="KW-1185">Reference proteome</keyword>
<feature type="transmembrane region" description="Helical" evidence="7">
    <location>
        <begin position="539"/>
        <end position="562"/>
    </location>
</feature>
<feature type="transmembrane region" description="Helical" evidence="7">
    <location>
        <begin position="1055"/>
        <end position="1073"/>
    </location>
</feature>
<reference evidence="10 11" key="1">
    <citation type="submission" date="2015-06" db="EMBL/GenBank/DDBJ databases">
        <title>Talaromyces atroroseus IBT 11181 draft genome.</title>
        <authorList>
            <person name="Rasmussen K.B."/>
            <person name="Rasmussen S."/>
            <person name="Petersen B."/>
            <person name="Sicheritz-Ponten T."/>
            <person name="Mortensen U.H."/>
            <person name="Thrane U."/>
        </authorList>
    </citation>
    <scope>NUCLEOTIDE SEQUENCE [LARGE SCALE GENOMIC DNA]</scope>
    <source>
        <strain evidence="10 11">IBT 11181</strain>
    </source>
</reference>
<feature type="domain" description="Threonine/Serine exporter ThrE" evidence="9">
    <location>
        <begin position="630"/>
        <end position="768"/>
    </location>
</feature>
<evidence type="ECO:0000256" key="2">
    <source>
        <dbReference type="ARBA" id="ARBA00022692"/>
    </source>
</evidence>
<feature type="transmembrane region" description="Helical" evidence="7">
    <location>
        <begin position="696"/>
        <end position="717"/>
    </location>
</feature>
<comment type="caution">
    <text evidence="10">The sequence shown here is derived from an EMBL/GenBank/DDBJ whole genome shotgun (WGS) entry which is preliminary data.</text>
</comment>
<feature type="transmembrane region" description="Helical" evidence="7">
    <location>
        <begin position="455"/>
        <end position="475"/>
    </location>
</feature>
<dbReference type="OrthoDB" id="3257095at2759"/>
<feature type="transmembrane region" description="Helical" evidence="7">
    <location>
        <begin position="1368"/>
        <end position="1387"/>
    </location>
</feature>
<feature type="transmembrane region" description="Helical" evidence="7">
    <location>
        <begin position="1399"/>
        <end position="1418"/>
    </location>
</feature>